<evidence type="ECO:0000259" key="1">
    <source>
        <dbReference type="PROSITE" id="PS50144"/>
    </source>
</evidence>
<evidence type="ECO:0000313" key="2">
    <source>
        <dbReference type="EMBL" id="GAY57508.1"/>
    </source>
</evidence>
<dbReference type="CDD" id="cd00121">
    <property type="entry name" value="MATH"/>
    <property type="match status" value="2"/>
</dbReference>
<dbReference type="Proteomes" id="UP000236630">
    <property type="component" value="Unassembled WGS sequence"/>
</dbReference>
<feature type="domain" description="MATH" evidence="1">
    <location>
        <begin position="1"/>
        <end position="84"/>
    </location>
</feature>
<dbReference type="PROSITE" id="PS50144">
    <property type="entry name" value="MATH"/>
    <property type="match status" value="2"/>
</dbReference>
<dbReference type="InterPro" id="IPR002083">
    <property type="entry name" value="MATH/TRAF_dom"/>
</dbReference>
<proteinExistence type="predicted"/>
<evidence type="ECO:0000313" key="3">
    <source>
        <dbReference type="Proteomes" id="UP000236630"/>
    </source>
</evidence>
<gene>
    <name evidence="2" type="ORF">CUMW_179970</name>
</gene>
<dbReference type="InterPro" id="IPR008974">
    <property type="entry name" value="TRAF-like"/>
</dbReference>
<feature type="non-terminal residue" evidence="2">
    <location>
        <position position="1"/>
    </location>
</feature>
<dbReference type="Gene3D" id="2.60.210.10">
    <property type="entry name" value="Apoptosis, Tumor Necrosis Factor Receptor Associated Protein 2, Chain A"/>
    <property type="match status" value="2"/>
</dbReference>
<sequence length="219" mass="24969">EVGGYKCSFTLDWQVSEVFRLFLIDQNIENYCVLDQNKDIMGKERRFNGLKHVWGFDKFIPLRAFNDASNGYLVEDTCVFEAEVLVKERNKFKEISIICKCISKIENFSKLDAGYEESQEDRDTPMGAGPDAGDYLSLFLVFGDSTVRSTVKNSNNVYNETDSFSLGGRERFHAPGDNKWGWSRFVSLSKLYDPENGYLVNDVCVVEAEITVIRISEAL</sequence>
<dbReference type="STRING" id="55188.A0A2H5PYS2"/>
<dbReference type="PANTHER" id="PTHR46162:SF2">
    <property type="entry name" value="ANKYRIN REPEAT-CONTAINING PROTEIN-RELATED"/>
    <property type="match status" value="1"/>
</dbReference>
<reference evidence="2 3" key="1">
    <citation type="journal article" date="2017" name="Front. Genet.">
        <title>Draft sequencing of the heterozygous diploid genome of Satsuma (Citrus unshiu Marc.) using a hybrid assembly approach.</title>
        <authorList>
            <person name="Shimizu T."/>
            <person name="Tanizawa Y."/>
            <person name="Mochizuki T."/>
            <person name="Nagasaki H."/>
            <person name="Yoshioka T."/>
            <person name="Toyoda A."/>
            <person name="Fujiyama A."/>
            <person name="Kaminuma E."/>
            <person name="Nakamura Y."/>
        </authorList>
    </citation>
    <scope>NUCLEOTIDE SEQUENCE [LARGE SCALE GENOMIC DNA]</scope>
    <source>
        <strain evidence="3">cv. Miyagawa wase</strain>
    </source>
</reference>
<comment type="caution">
    <text evidence="2">The sequence shown here is derived from an EMBL/GenBank/DDBJ whole genome shotgun (WGS) entry which is preliminary data.</text>
</comment>
<protein>
    <recommendedName>
        <fullName evidence="1">MATH domain-containing protein</fullName>
    </recommendedName>
</protein>
<dbReference type="EMBL" id="BDQV01000162">
    <property type="protein sequence ID" value="GAY57508.1"/>
    <property type="molecule type" value="Genomic_DNA"/>
</dbReference>
<dbReference type="SUPFAM" id="SSF49599">
    <property type="entry name" value="TRAF domain-like"/>
    <property type="match status" value="2"/>
</dbReference>
<dbReference type="PANTHER" id="PTHR46162">
    <property type="entry name" value="TRAF-LIKE FAMILY PROTEIN"/>
    <property type="match status" value="1"/>
</dbReference>
<accession>A0A2H5PYS2</accession>
<name>A0A2H5PYS2_CITUN</name>
<feature type="domain" description="MATH" evidence="1">
    <location>
        <begin position="85"/>
        <end position="210"/>
    </location>
</feature>
<keyword evidence="3" id="KW-1185">Reference proteome</keyword>
<organism evidence="2 3">
    <name type="scientific">Citrus unshiu</name>
    <name type="common">Satsuma mandarin</name>
    <name type="synonym">Citrus nobilis var. unshiu</name>
    <dbReference type="NCBI Taxonomy" id="55188"/>
    <lineage>
        <taxon>Eukaryota</taxon>
        <taxon>Viridiplantae</taxon>
        <taxon>Streptophyta</taxon>
        <taxon>Embryophyta</taxon>
        <taxon>Tracheophyta</taxon>
        <taxon>Spermatophyta</taxon>
        <taxon>Magnoliopsida</taxon>
        <taxon>eudicotyledons</taxon>
        <taxon>Gunneridae</taxon>
        <taxon>Pentapetalae</taxon>
        <taxon>rosids</taxon>
        <taxon>malvids</taxon>
        <taxon>Sapindales</taxon>
        <taxon>Rutaceae</taxon>
        <taxon>Aurantioideae</taxon>
        <taxon>Citrus</taxon>
    </lineage>
</organism>
<dbReference type="AlphaFoldDB" id="A0A2H5PYS2"/>
<dbReference type="Pfam" id="PF22486">
    <property type="entry name" value="MATH_2"/>
    <property type="match status" value="2"/>
</dbReference>